<comment type="caution">
    <text evidence="1">The sequence shown here is derived from an EMBL/GenBank/DDBJ whole genome shotgun (WGS) entry which is preliminary data.</text>
</comment>
<sequence length="94" mass="11303">MQVKRLAWKRAENVKDRNPQIWKKYALRNIIFQLFLGAKDKWQIWASAHLYVTSSVGHLRMSFHGYSERLRGSNSEKVFVEKIKQNRSRRRQSI</sequence>
<proteinExistence type="predicted"/>
<evidence type="ECO:0000313" key="2">
    <source>
        <dbReference type="Proteomes" id="UP001374584"/>
    </source>
</evidence>
<dbReference type="Proteomes" id="UP001374584">
    <property type="component" value="Unassembled WGS sequence"/>
</dbReference>
<protein>
    <submittedName>
        <fullName evidence="1">Uncharacterized protein</fullName>
    </submittedName>
</protein>
<name>A0AAN9M7B3_PHACN</name>
<organism evidence="1 2">
    <name type="scientific">Phaseolus coccineus</name>
    <name type="common">Scarlet runner bean</name>
    <name type="synonym">Phaseolus multiflorus</name>
    <dbReference type="NCBI Taxonomy" id="3886"/>
    <lineage>
        <taxon>Eukaryota</taxon>
        <taxon>Viridiplantae</taxon>
        <taxon>Streptophyta</taxon>
        <taxon>Embryophyta</taxon>
        <taxon>Tracheophyta</taxon>
        <taxon>Spermatophyta</taxon>
        <taxon>Magnoliopsida</taxon>
        <taxon>eudicotyledons</taxon>
        <taxon>Gunneridae</taxon>
        <taxon>Pentapetalae</taxon>
        <taxon>rosids</taxon>
        <taxon>fabids</taxon>
        <taxon>Fabales</taxon>
        <taxon>Fabaceae</taxon>
        <taxon>Papilionoideae</taxon>
        <taxon>50 kb inversion clade</taxon>
        <taxon>NPAAA clade</taxon>
        <taxon>indigoferoid/millettioid clade</taxon>
        <taxon>Phaseoleae</taxon>
        <taxon>Phaseolus</taxon>
    </lineage>
</organism>
<keyword evidence="2" id="KW-1185">Reference proteome</keyword>
<gene>
    <name evidence="1" type="ORF">VNO80_21135</name>
</gene>
<reference evidence="1 2" key="1">
    <citation type="submission" date="2024-01" db="EMBL/GenBank/DDBJ databases">
        <title>The genomes of 5 underutilized Papilionoideae crops provide insights into root nodulation and disease resistanc.</title>
        <authorList>
            <person name="Jiang F."/>
        </authorList>
    </citation>
    <scope>NUCLEOTIDE SEQUENCE [LARGE SCALE GENOMIC DNA]</scope>
    <source>
        <strain evidence="1">JINMINGXINNONG_FW02</strain>
        <tissue evidence="1">Leaves</tissue>
    </source>
</reference>
<accession>A0AAN9M7B3</accession>
<dbReference type="EMBL" id="JAYMYR010000008">
    <property type="protein sequence ID" value="KAK7346612.1"/>
    <property type="molecule type" value="Genomic_DNA"/>
</dbReference>
<evidence type="ECO:0000313" key="1">
    <source>
        <dbReference type="EMBL" id="KAK7346612.1"/>
    </source>
</evidence>
<dbReference type="AlphaFoldDB" id="A0AAN9M7B3"/>